<proteinExistence type="predicted"/>
<accession>A0A6C0E599</accession>
<organism evidence="1">
    <name type="scientific">viral metagenome</name>
    <dbReference type="NCBI Taxonomy" id="1070528"/>
    <lineage>
        <taxon>unclassified sequences</taxon>
        <taxon>metagenomes</taxon>
        <taxon>organismal metagenomes</taxon>
    </lineage>
</organism>
<reference evidence="1" key="1">
    <citation type="journal article" date="2020" name="Nature">
        <title>Giant virus diversity and host interactions through global metagenomics.</title>
        <authorList>
            <person name="Schulz F."/>
            <person name="Roux S."/>
            <person name="Paez-Espino D."/>
            <person name="Jungbluth S."/>
            <person name="Walsh D.A."/>
            <person name="Denef V.J."/>
            <person name="McMahon K.D."/>
            <person name="Konstantinidis K.T."/>
            <person name="Eloe-Fadrosh E.A."/>
            <person name="Kyrpides N.C."/>
            <person name="Woyke T."/>
        </authorList>
    </citation>
    <scope>NUCLEOTIDE SEQUENCE</scope>
    <source>
        <strain evidence="1">GVMAG-M-3300023179-111</strain>
    </source>
</reference>
<protein>
    <submittedName>
        <fullName evidence="1">Uncharacterized protein</fullName>
    </submittedName>
</protein>
<dbReference type="EMBL" id="MN739713">
    <property type="protein sequence ID" value="QHT22595.1"/>
    <property type="molecule type" value="Genomic_DNA"/>
</dbReference>
<evidence type="ECO:0000313" key="1">
    <source>
        <dbReference type="EMBL" id="QHT22595.1"/>
    </source>
</evidence>
<name>A0A6C0E599_9ZZZZ</name>
<dbReference type="AlphaFoldDB" id="A0A6C0E599"/>
<sequence>MIEVREEEVREEEVRRSKKILDGVYDYVFKHLNILNKWHHQY</sequence>